<dbReference type="PANTHER" id="PTHR30189">
    <property type="entry name" value="LPS-ASSEMBLY PROTEIN"/>
    <property type="match status" value="1"/>
</dbReference>
<dbReference type="InterPro" id="IPR020889">
    <property type="entry name" value="LipoPS_assembly_LptD"/>
</dbReference>
<evidence type="ECO:0000256" key="1">
    <source>
        <dbReference type="HAMAP-Rule" id="MF_01411"/>
    </source>
</evidence>
<comment type="subcellular location">
    <subcellularLocation>
        <location evidence="1">Cell outer membrane</location>
    </subcellularLocation>
</comment>
<dbReference type="Pfam" id="PF04453">
    <property type="entry name" value="LptD"/>
    <property type="match status" value="1"/>
</dbReference>
<dbReference type="GO" id="GO:0009279">
    <property type="term" value="C:cell outer membrane"/>
    <property type="evidence" value="ECO:0007669"/>
    <property type="project" value="UniProtKB-SubCell"/>
</dbReference>
<sequence>MRAILALALTTALTTASLSLPGRLCAEETARPPATLVADRIGVGDLRQLVADGHVEVLYGDTRLSASRIVYDRDGETLAIDGPITLTSGTDTMILADSAELSADMTEGILRSARLVLDQQLQIAAADIQRVAGRYNRLGETVASTCKICRDGEVPLWQIRASRIIQDELEGQIYFDNARLEVAGVPVFYLPRLRIPDPSRKRATGFLTPSTRITDQLGSGIKIPFFIELGPSQDLTLTPYISTSRTRTLELRYRRAFTRGEIEINGAVSRDDILENETRHYLFAEGSSELPRDFKLDFDIETVSDRAYLLDYGYSEQDRLESAVEISRARRDELIRAEIGYLETLRDSESNATIPSLVGDVDYRRRFAPGLLGGMASLGFSADALHRSSDEATDGPDFDSYGDGMDMARLTIEADWRRDWTLGNGMVLGALGGITLDHYEIGDDTVHGGSQTRLTPGAAVELRWPLIKAAADGSAQVLEPVIQLAWSHEDDDEIPNEDSVLVEFDEGNLFSMSRFAGEDARETGLRLNAGLGWTRYAASGWALGLTVGRIWRAEDSTQFAKGSGLDGSSSDWLTAFKLDFGSEVSLTNRAVFDDAFDLAKNDLRIDWEKDAYDIGSSLLWIEANPSEERLSDRSEWLVDAAYDFHRNWTGKANWRYDFVADEAAKAGVGLEYSNECISVDLSLSRRFTSSTNVNPSTDFDLTVSLAGFGSRGKSSGARRCMRR</sequence>
<keyword evidence="1" id="KW-0998">Cell outer membrane</keyword>
<comment type="caution">
    <text evidence="1">Lacks conserved residue(s) required for the propagation of feature annotation.</text>
</comment>
<dbReference type="AlphaFoldDB" id="A0A0D6B570"/>
<dbReference type="InterPro" id="IPR050218">
    <property type="entry name" value="LptD"/>
</dbReference>
<dbReference type="GO" id="GO:1990351">
    <property type="term" value="C:transporter complex"/>
    <property type="evidence" value="ECO:0007669"/>
    <property type="project" value="TreeGrafter"/>
</dbReference>
<dbReference type="PATRIC" id="fig|35806.4.peg.2794"/>
<comment type="function">
    <text evidence="1">Involved in the assembly of lipopolysaccharide (LPS) at the surface of the outer membrane.</text>
</comment>
<evidence type="ECO:0000313" key="4">
    <source>
        <dbReference type="Proteomes" id="UP000064912"/>
    </source>
</evidence>
<feature type="domain" description="LptD C-terminal" evidence="2">
    <location>
        <begin position="278"/>
        <end position="610"/>
    </location>
</feature>
<accession>A0A0D6B570</accession>
<dbReference type="Proteomes" id="UP000064912">
    <property type="component" value="Chromosome"/>
</dbReference>
<reference evidence="3 4" key="1">
    <citation type="submission" date="2015-02" db="EMBL/GenBank/DDBJ databases">
        <title>Genome sequene of Rhodovulum sulfidophilum DSM 2351.</title>
        <authorList>
            <person name="Nagao N."/>
        </authorList>
    </citation>
    <scope>NUCLEOTIDE SEQUENCE [LARGE SCALE GENOMIC DNA]</scope>
    <source>
        <strain evidence="3 4">DSM 2351</strain>
    </source>
</reference>
<comment type="subunit">
    <text evidence="1">Component of the lipopolysaccharide transport and assembly complex.</text>
</comment>
<evidence type="ECO:0000259" key="2">
    <source>
        <dbReference type="Pfam" id="PF04453"/>
    </source>
</evidence>
<dbReference type="KEGG" id="rsu:NHU_02717"/>
<dbReference type="InterPro" id="IPR007543">
    <property type="entry name" value="LptD_C"/>
</dbReference>
<dbReference type="EMBL" id="AP014800">
    <property type="protein sequence ID" value="BAQ69864.1"/>
    <property type="molecule type" value="Genomic_DNA"/>
</dbReference>
<gene>
    <name evidence="1" type="primary">lptD</name>
    <name evidence="3" type="ORF">NHU_02717</name>
</gene>
<dbReference type="HAMAP" id="MF_01411">
    <property type="entry name" value="LPS_assembly_LptD"/>
    <property type="match status" value="1"/>
</dbReference>
<dbReference type="PANTHER" id="PTHR30189:SF1">
    <property type="entry name" value="LPS-ASSEMBLY PROTEIN LPTD"/>
    <property type="match status" value="1"/>
</dbReference>
<organism evidence="3 4">
    <name type="scientific">Rhodovulum sulfidophilum</name>
    <name type="common">Rhodobacter sulfidophilus</name>
    <dbReference type="NCBI Taxonomy" id="35806"/>
    <lineage>
        <taxon>Bacteria</taxon>
        <taxon>Pseudomonadati</taxon>
        <taxon>Pseudomonadota</taxon>
        <taxon>Alphaproteobacteria</taxon>
        <taxon>Rhodobacterales</taxon>
        <taxon>Paracoccaceae</taxon>
        <taxon>Rhodovulum</taxon>
    </lineage>
</organism>
<proteinExistence type="inferred from homology"/>
<dbReference type="GO" id="GO:0043165">
    <property type="term" value="P:Gram-negative-bacterium-type cell outer membrane assembly"/>
    <property type="evidence" value="ECO:0007669"/>
    <property type="project" value="UniProtKB-UniRule"/>
</dbReference>
<dbReference type="eggNOG" id="COG1452">
    <property type="taxonomic scope" value="Bacteria"/>
</dbReference>
<comment type="similarity">
    <text evidence="1">Belongs to the LptD family.</text>
</comment>
<keyword evidence="1" id="KW-0472">Membrane</keyword>
<keyword evidence="1" id="KW-0732">Signal</keyword>
<name>A0A0D6B570_RHOSU</name>
<protein>
    <recommendedName>
        <fullName evidence="1">LPS-assembly protein LptD</fullName>
    </recommendedName>
</protein>
<evidence type="ECO:0000313" key="3">
    <source>
        <dbReference type="EMBL" id="BAQ69864.1"/>
    </source>
</evidence>
<dbReference type="GO" id="GO:0015920">
    <property type="term" value="P:lipopolysaccharide transport"/>
    <property type="evidence" value="ECO:0007669"/>
    <property type="project" value="InterPro"/>
</dbReference>